<gene>
    <name evidence="3" type="ORF">ACFOEW_21805</name>
</gene>
<dbReference type="PANTHER" id="PTHR12526">
    <property type="entry name" value="GLYCOSYLTRANSFERASE"/>
    <property type="match status" value="1"/>
</dbReference>
<reference evidence="4" key="1">
    <citation type="journal article" date="2019" name="Int. J. Syst. Evol. Microbiol.">
        <title>The Global Catalogue of Microorganisms (GCM) 10K type strain sequencing project: providing services to taxonomists for standard genome sequencing and annotation.</title>
        <authorList>
            <consortium name="The Broad Institute Genomics Platform"/>
            <consortium name="The Broad Institute Genome Sequencing Center for Infectious Disease"/>
            <person name="Wu L."/>
            <person name="Ma J."/>
        </authorList>
    </citation>
    <scope>NUCLEOTIDE SEQUENCE [LARGE SCALE GENOMIC DNA]</scope>
    <source>
        <strain evidence="4">KCTC 52449</strain>
    </source>
</reference>
<dbReference type="Pfam" id="PF00534">
    <property type="entry name" value="Glycos_transf_1"/>
    <property type="match status" value="1"/>
</dbReference>
<name>A0ABV7K655_9ALTE</name>
<evidence type="ECO:0000259" key="1">
    <source>
        <dbReference type="Pfam" id="PF00534"/>
    </source>
</evidence>
<feature type="domain" description="Glycosyl transferase family 1" evidence="1">
    <location>
        <begin position="184"/>
        <end position="343"/>
    </location>
</feature>
<comment type="caution">
    <text evidence="3">The sequence shown here is derived from an EMBL/GenBank/DDBJ whole genome shotgun (WGS) entry which is preliminary data.</text>
</comment>
<dbReference type="RefSeq" id="WP_123324414.1">
    <property type="nucleotide sequence ID" value="NZ_JBHRSX010000102.1"/>
</dbReference>
<keyword evidence="3" id="KW-0328">Glycosyltransferase</keyword>
<proteinExistence type="predicted"/>
<dbReference type="InterPro" id="IPR001296">
    <property type="entry name" value="Glyco_trans_1"/>
</dbReference>
<keyword evidence="4" id="KW-1185">Reference proteome</keyword>
<dbReference type="GO" id="GO:0016757">
    <property type="term" value="F:glycosyltransferase activity"/>
    <property type="evidence" value="ECO:0007669"/>
    <property type="project" value="UniProtKB-KW"/>
</dbReference>
<accession>A0ABV7K655</accession>
<dbReference type="InterPro" id="IPR028098">
    <property type="entry name" value="Glyco_trans_4-like_N"/>
</dbReference>
<dbReference type="EMBL" id="JBHRSX010000102">
    <property type="protein sequence ID" value="MFC3204449.1"/>
    <property type="molecule type" value="Genomic_DNA"/>
</dbReference>
<dbReference type="Pfam" id="PF13439">
    <property type="entry name" value="Glyco_transf_4"/>
    <property type="match status" value="1"/>
</dbReference>
<evidence type="ECO:0000313" key="4">
    <source>
        <dbReference type="Proteomes" id="UP001595477"/>
    </source>
</evidence>
<dbReference type="SUPFAM" id="SSF53756">
    <property type="entry name" value="UDP-Glycosyltransferase/glycogen phosphorylase"/>
    <property type="match status" value="1"/>
</dbReference>
<organism evidence="3 4">
    <name type="scientific">Alteromonas oceani</name>
    <dbReference type="NCBI Taxonomy" id="2071609"/>
    <lineage>
        <taxon>Bacteria</taxon>
        <taxon>Pseudomonadati</taxon>
        <taxon>Pseudomonadota</taxon>
        <taxon>Gammaproteobacteria</taxon>
        <taxon>Alteromonadales</taxon>
        <taxon>Alteromonadaceae</taxon>
        <taxon>Alteromonas/Salinimonas group</taxon>
        <taxon>Alteromonas</taxon>
    </lineage>
</organism>
<feature type="domain" description="Glycosyltransferase subfamily 4-like N-terminal" evidence="2">
    <location>
        <begin position="57"/>
        <end position="175"/>
    </location>
</feature>
<protein>
    <submittedName>
        <fullName evidence="3">Glycosyltransferase</fullName>
        <ecNumber evidence="3">2.4.-.-</ecNumber>
    </submittedName>
</protein>
<keyword evidence="3" id="KW-0808">Transferase</keyword>
<dbReference type="Gene3D" id="3.40.50.2000">
    <property type="entry name" value="Glycogen Phosphorylase B"/>
    <property type="match status" value="2"/>
</dbReference>
<dbReference type="EC" id="2.4.-.-" evidence="3"/>
<evidence type="ECO:0000313" key="3">
    <source>
        <dbReference type="EMBL" id="MFC3204449.1"/>
    </source>
</evidence>
<sequence length="372" mass="41013">MAKVIAFVHSVSEIGGAERMSEALIDGLLTSTTYIPALLIPENGPFGDLVENKGCKVIVTQLAQPELTSPIATIRNIIRLVKVFKKHQIKLLHCADLRCARAVLPAARMANIPVLCHMHFPVRDDYVSWLFRCIPKPTAFAYCSKELKTATGDSLSSVCPKAIHQVIHNGVDIHRFLPVACHNDSPRIGIVANLQERKGHIDFLDMAKIVLAQRPETQFDIIGGDILAAPREQLLKAYAEETGVGNSVTFHGQVNNVRELLSKIDVLVCASHQEAFPVSILEAMAMQKPIVTTNVNGIPEAITNNEHGLLVEAKEPEQLAKAVLQLLDFPEKAAKLAKNARERVVNEFSFNAYLDNFTQYYSRILSPDSNKG</sequence>
<dbReference type="PANTHER" id="PTHR12526:SF630">
    <property type="entry name" value="GLYCOSYLTRANSFERASE"/>
    <property type="match status" value="1"/>
</dbReference>
<evidence type="ECO:0000259" key="2">
    <source>
        <dbReference type="Pfam" id="PF13439"/>
    </source>
</evidence>
<dbReference type="Proteomes" id="UP001595477">
    <property type="component" value="Unassembled WGS sequence"/>
</dbReference>